<dbReference type="EMBL" id="BSSU01000003">
    <property type="protein sequence ID" value="GLX81112.1"/>
    <property type="molecule type" value="Genomic_DNA"/>
</dbReference>
<keyword evidence="4 6" id="KW-1133">Transmembrane helix</keyword>
<evidence type="ECO:0000256" key="3">
    <source>
        <dbReference type="ARBA" id="ARBA00022692"/>
    </source>
</evidence>
<evidence type="ECO:0000313" key="8">
    <source>
        <dbReference type="EMBL" id="GLX81112.1"/>
    </source>
</evidence>
<evidence type="ECO:0000256" key="1">
    <source>
        <dbReference type="ARBA" id="ARBA00004651"/>
    </source>
</evidence>
<feature type="transmembrane region" description="Helical" evidence="6">
    <location>
        <begin position="36"/>
        <end position="57"/>
    </location>
</feature>
<dbReference type="InterPro" id="IPR016174">
    <property type="entry name" value="Di-haem_cyt_TM"/>
</dbReference>
<proteinExistence type="predicted"/>
<comment type="caution">
    <text evidence="8">The sequence shown here is derived from an EMBL/GenBank/DDBJ whole genome shotgun (WGS) entry which is preliminary data.</text>
</comment>
<dbReference type="RefSeq" id="WP_284206443.1">
    <property type="nucleotide sequence ID" value="NZ_BSSU01000003.1"/>
</dbReference>
<keyword evidence="2" id="KW-1003">Cell membrane</keyword>
<dbReference type="InterPro" id="IPR051542">
    <property type="entry name" value="Hydrogenase_cytochrome"/>
</dbReference>
<organism evidence="8 9">
    <name type="scientific">Thalassotalea eurytherma</name>
    <dbReference type="NCBI Taxonomy" id="1144278"/>
    <lineage>
        <taxon>Bacteria</taxon>
        <taxon>Pseudomonadati</taxon>
        <taxon>Pseudomonadota</taxon>
        <taxon>Gammaproteobacteria</taxon>
        <taxon>Alteromonadales</taxon>
        <taxon>Colwelliaceae</taxon>
        <taxon>Thalassotalea</taxon>
    </lineage>
</organism>
<keyword evidence="5 6" id="KW-0472">Membrane</keyword>
<dbReference type="PANTHER" id="PTHR30485">
    <property type="entry name" value="NI/FE-HYDROGENASE 1 B-TYPE CYTOCHROME SUBUNIT"/>
    <property type="match status" value="1"/>
</dbReference>
<dbReference type="PANTHER" id="PTHR30485:SF2">
    <property type="entry name" value="BLL0597 PROTEIN"/>
    <property type="match status" value="1"/>
</dbReference>
<evidence type="ECO:0000313" key="9">
    <source>
        <dbReference type="Proteomes" id="UP001157133"/>
    </source>
</evidence>
<dbReference type="Pfam" id="PF01292">
    <property type="entry name" value="Ni_hydr_CYTB"/>
    <property type="match status" value="1"/>
</dbReference>
<evidence type="ECO:0000256" key="4">
    <source>
        <dbReference type="ARBA" id="ARBA00022989"/>
    </source>
</evidence>
<evidence type="ECO:0000256" key="2">
    <source>
        <dbReference type="ARBA" id="ARBA00022475"/>
    </source>
</evidence>
<evidence type="ECO:0000259" key="7">
    <source>
        <dbReference type="Pfam" id="PF01292"/>
    </source>
</evidence>
<sequence length="231" mass="26069">MKKNYLIWDLPTRLFHWLLVLTFGALWGTAELGSEYMQYHMYCGYFMLFLIGFRLVWGIVGTTHARFSSFFPTVSRLKTYLKSTPTQEKLNTPGHNPLGAIMVFGMLLLLLAQAVSGLFITDDVFTSGPYNGVLEGDWQKLANRAHDVCFTLLQACIALHIAAIIFYQGVKNKNLVKPMITGKKSSDDVNSEVSIKHSKLILALVVAAVIAVIVYWLVVINAPVIEEYYYY</sequence>
<gene>
    <name evidence="8" type="ORF">theurythT_05640</name>
</gene>
<feature type="transmembrane region" description="Helical" evidence="6">
    <location>
        <begin position="12"/>
        <end position="30"/>
    </location>
</feature>
<keyword evidence="3 6" id="KW-0812">Transmembrane</keyword>
<name>A0ABQ6H0I7_9GAMM</name>
<dbReference type="InterPro" id="IPR011577">
    <property type="entry name" value="Cyt_b561_bac/Ni-Hgenase"/>
</dbReference>
<accession>A0ABQ6H0I7</accession>
<dbReference type="Gene3D" id="1.20.950.20">
    <property type="entry name" value="Transmembrane di-heme cytochromes, Chain C"/>
    <property type="match status" value="1"/>
</dbReference>
<comment type="subcellular location">
    <subcellularLocation>
        <location evidence="1">Cell membrane</location>
        <topology evidence="1">Multi-pass membrane protein</topology>
    </subcellularLocation>
</comment>
<dbReference type="SUPFAM" id="SSF81342">
    <property type="entry name" value="Transmembrane di-heme cytochromes"/>
    <property type="match status" value="1"/>
</dbReference>
<feature type="transmembrane region" description="Helical" evidence="6">
    <location>
        <begin position="150"/>
        <end position="170"/>
    </location>
</feature>
<evidence type="ECO:0000256" key="5">
    <source>
        <dbReference type="ARBA" id="ARBA00023136"/>
    </source>
</evidence>
<evidence type="ECO:0000256" key="6">
    <source>
        <dbReference type="SAM" id="Phobius"/>
    </source>
</evidence>
<keyword evidence="9" id="KW-1185">Reference proteome</keyword>
<feature type="transmembrane region" description="Helical" evidence="6">
    <location>
        <begin position="98"/>
        <end position="120"/>
    </location>
</feature>
<dbReference type="Proteomes" id="UP001157133">
    <property type="component" value="Unassembled WGS sequence"/>
</dbReference>
<protein>
    <submittedName>
        <fullName evidence="8">Nickel-dependent hydrogenase b-type cytochrome subunit</fullName>
    </submittedName>
</protein>
<reference evidence="8 9" key="1">
    <citation type="submission" date="2023-03" db="EMBL/GenBank/DDBJ databases">
        <title>Draft genome sequence of Thalassotalea eurytherma JCM 18482T.</title>
        <authorList>
            <person name="Sawabe T."/>
        </authorList>
    </citation>
    <scope>NUCLEOTIDE SEQUENCE [LARGE SCALE GENOMIC DNA]</scope>
    <source>
        <strain evidence="8 9">JCM 18482</strain>
    </source>
</reference>
<feature type="transmembrane region" description="Helical" evidence="6">
    <location>
        <begin position="200"/>
        <end position="225"/>
    </location>
</feature>
<feature type="domain" description="Cytochrome b561 bacterial/Ni-hydrogenase" evidence="7">
    <location>
        <begin position="8"/>
        <end position="182"/>
    </location>
</feature>